<evidence type="ECO:0000313" key="1">
    <source>
        <dbReference type="EMBL" id="AIF82370.1"/>
    </source>
</evidence>
<keyword evidence="3" id="KW-1185">Reference proteome</keyword>
<evidence type="ECO:0000313" key="2">
    <source>
        <dbReference type="EMBL" id="AIF83213.1"/>
    </source>
</evidence>
<dbReference type="EMBL" id="CP007174">
    <property type="protein sequence ID" value="AIF82370.1"/>
    <property type="molecule type" value="Genomic_DNA"/>
</dbReference>
<proteinExistence type="predicted"/>
<protein>
    <submittedName>
        <fullName evidence="1">Uncharacterized protein</fullName>
    </submittedName>
</protein>
<evidence type="ECO:0000313" key="3">
    <source>
        <dbReference type="Proteomes" id="UP000028194"/>
    </source>
</evidence>
<dbReference type="EMBL" id="CP007174">
    <property type="protein sequence ID" value="AIF83213.1"/>
    <property type="molecule type" value="Genomic_DNA"/>
</dbReference>
<dbReference type="KEGG" id="nev:NTE_01140"/>
<accession>A0A075MMK5</accession>
<dbReference type="Proteomes" id="UP000028194">
    <property type="component" value="Chromosome"/>
</dbReference>
<dbReference type="KEGG" id="nev:NTE_00288"/>
<dbReference type="HOGENOM" id="CLU_2313647_0_0_2"/>
<dbReference type="STRING" id="1459636.NTE_00288"/>
<reference evidence="1 3" key="1">
    <citation type="journal article" date="2014" name="PLoS ONE">
        <title>Genome Sequence of Candidatus Nitrososphaera evergladensis from Group I.1b Enriched from Everglades Soil Reveals Novel Genomic Features of the Ammonia-Oxidizing Archaea.</title>
        <authorList>
            <person name="Zhalnina K.V."/>
            <person name="Dias R."/>
            <person name="Leonard M.T."/>
            <person name="Dorr de Quadros P."/>
            <person name="Camargo F.A."/>
            <person name="Drew J.C."/>
            <person name="Farmerie W.G."/>
            <person name="Daroub S.H."/>
            <person name="Triplett E.W."/>
        </authorList>
    </citation>
    <scope>NUCLEOTIDE SEQUENCE [LARGE SCALE GENOMIC DNA]</scope>
    <source>
        <strain evidence="1 3">SR1</strain>
    </source>
</reference>
<dbReference type="AlphaFoldDB" id="A0A075MMK5"/>
<organism evidence="1 3">
    <name type="scientific">Candidatus Nitrososphaera evergladensis SR1</name>
    <dbReference type="NCBI Taxonomy" id="1459636"/>
    <lineage>
        <taxon>Archaea</taxon>
        <taxon>Nitrososphaerota</taxon>
        <taxon>Nitrososphaeria</taxon>
        <taxon>Nitrososphaerales</taxon>
        <taxon>Nitrososphaeraceae</taxon>
        <taxon>Nitrososphaera</taxon>
    </lineage>
</organism>
<gene>
    <name evidence="1" type="ORF">NTE_00288</name>
    <name evidence="2" type="ORF">NTE_01140</name>
</gene>
<sequence length="99" mass="12215">MNQSSFLAYFSFDLSIFREYFPFELILMFYLESIRDSFWYYSFDARRTLANVMYLAFQCSNYNTYQVYLSYWYIHSPTIIYNRPMYIPICSQEECFIMA</sequence>
<name>A0A075MMK5_9ARCH</name>